<name>A0A6H5H3T3_9HEMI</name>
<reference evidence="2 3" key="1">
    <citation type="submission" date="2020-02" db="EMBL/GenBank/DDBJ databases">
        <authorList>
            <person name="Ferguson B K."/>
        </authorList>
    </citation>
    <scope>NUCLEOTIDE SEQUENCE [LARGE SCALE GENOMIC DNA]</scope>
</reference>
<evidence type="ECO:0000256" key="1">
    <source>
        <dbReference type="SAM" id="MobiDB-lite"/>
    </source>
</evidence>
<dbReference type="Proteomes" id="UP000479000">
    <property type="component" value="Unassembled WGS sequence"/>
</dbReference>
<evidence type="ECO:0000313" key="2">
    <source>
        <dbReference type="EMBL" id="CAB0010229.1"/>
    </source>
</evidence>
<dbReference type="AlphaFoldDB" id="A0A6H5H3T3"/>
<proteinExistence type="predicted"/>
<evidence type="ECO:0000313" key="3">
    <source>
        <dbReference type="Proteomes" id="UP000479000"/>
    </source>
</evidence>
<accession>A0A6H5H3T3</accession>
<organism evidence="2 3">
    <name type="scientific">Nesidiocoris tenuis</name>
    <dbReference type="NCBI Taxonomy" id="355587"/>
    <lineage>
        <taxon>Eukaryota</taxon>
        <taxon>Metazoa</taxon>
        <taxon>Ecdysozoa</taxon>
        <taxon>Arthropoda</taxon>
        <taxon>Hexapoda</taxon>
        <taxon>Insecta</taxon>
        <taxon>Pterygota</taxon>
        <taxon>Neoptera</taxon>
        <taxon>Paraneoptera</taxon>
        <taxon>Hemiptera</taxon>
        <taxon>Heteroptera</taxon>
        <taxon>Panheteroptera</taxon>
        <taxon>Cimicomorpha</taxon>
        <taxon>Miridae</taxon>
        <taxon>Dicyphina</taxon>
        <taxon>Nesidiocoris</taxon>
    </lineage>
</organism>
<sequence length="457" mass="52094">METFRASRSATPPSAHGMQPEDIGQRGATWLNANRSFAPLKRPALRIRRGSIRSKMQWSAMHERGPARILRRRINRSGIFEDQFEFECQHQFEDQFGFEFELDYQCQFEFVYQHQFEFHFGTQFQDDCFCIFTFSSFVRLKGVSRLYFFVKIIFYNTKCYLRAKMVPPTFSASAALGNAPVSLMSALSYGIGIHAIGWNTISSKLMKLSEWNLKYFFQKCKYLLKKTVSLNLRHRTTAHFAKEKLQFHLPPSGTFAILTTQAAHILFNNLRPSSKRNATRTFSYRRTTTRSHVMAVSAFTQTKMTPPVRSSSDWTVGGFSDMNVINMNASHCSFDMTVGRSRHSQATVRIPLTGNCECTRGPFVSEHVQLTCHSEDDRHETGGLAGRRNPRLLPLADPSPSFSIQDGQWGNDTSQVPNYGTLPYPSQPPTARLADSPHYVHAALIFFLPALIFNASR</sequence>
<feature type="region of interest" description="Disordered" evidence="1">
    <location>
        <begin position="1"/>
        <end position="22"/>
    </location>
</feature>
<protein>
    <submittedName>
        <fullName evidence="2">Uncharacterized protein</fullName>
    </submittedName>
</protein>
<dbReference type="EMBL" id="CADCXU010022919">
    <property type="protein sequence ID" value="CAB0010229.1"/>
    <property type="molecule type" value="Genomic_DNA"/>
</dbReference>
<feature type="compositionally biased region" description="Polar residues" evidence="1">
    <location>
        <begin position="1"/>
        <end position="12"/>
    </location>
</feature>
<keyword evidence="3" id="KW-1185">Reference proteome</keyword>
<gene>
    <name evidence="2" type="ORF">NTEN_LOCUS15278</name>
</gene>